<organism evidence="3 4">
    <name type="scientific">Candidatus Protochlamydia amoebophila</name>
    <dbReference type="NCBI Taxonomy" id="362787"/>
    <lineage>
        <taxon>Bacteria</taxon>
        <taxon>Pseudomonadati</taxon>
        <taxon>Chlamydiota</taxon>
        <taxon>Chlamydiia</taxon>
        <taxon>Parachlamydiales</taxon>
        <taxon>Parachlamydiaceae</taxon>
        <taxon>Candidatus Protochlamydia</taxon>
    </lineage>
</organism>
<feature type="compositionally biased region" description="Basic and acidic residues" evidence="1">
    <location>
        <begin position="15"/>
        <end position="35"/>
    </location>
</feature>
<reference evidence="3 4" key="1">
    <citation type="journal article" date="2014" name="Mol. Biol. Evol.">
        <title>Massive expansion of Ubiquitination-related gene families within the Chlamydiae.</title>
        <authorList>
            <person name="Domman D."/>
            <person name="Collingro A."/>
            <person name="Lagkouvardos I."/>
            <person name="Gehre L."/>
            <person name="Weinmaier T."/>
            <person name="Rattei T."/>
            <person name="Subtil A."/>
            <person name="Horn M."/>
        </authorList>
    </citation>
    <scope>NUCLEOTIDE SEQUENCE [LARGE SCALE GENOMIC DNA]</scope>
    <source>
        <strain evidence="3 4">EI2</strain>
    </source>
</reference>
<gene>
    <name evidence="3" type="ORF">DB44_CG00090</name>
</gene>
<keyword evidence="2" id="KW-1133">Transmembrane helix</keyword>
<comment type="caution">
    <text evidence="3">The sequence shown here is derived from an EMBL/GenBank/DDBJ whole genome shotgun (WGS) entry which is preliminary data.</text>
</comment>
<dbReference type="Proteomes" id="UP000031465">
    <property type="component" value="Unassembled WGS sequence"/>
</dbReference>
<feature type="transmembrane region" description="Helical" evidence="2">
    <location>
        <begin position="117"/>
        <end position="143"/>
    </location>
</feature>
<keyword evidence="2" id="KW-0812">Transmembrane</keyword>
<evidence type="ECO:0000256" key="1">
    <source>
        <dbReference type="SAM" id="MobiDB-lite"/>
    </source>
</evidence>
<accession>A0A0C1JMM3</accession>
<feature type="compositionally biased region" description="Polar residues" evidence="1">
    <location>
        <begin position="36"/>
        <end position="55"/>
    </location>
</feature>
<dbReference type="PATRIC" id="fig|362787.3.peg.810"/>
<protein>
    <submittedName>
        <fullName evidence="3">Uncharacterized protein</fullName>
    </submittedName>
</protein>
<sequence length="164" mass="18095">MNDADKTSQESNQNDSKENIVYKKPEFILIDDRKGGQSQTHYDSEGNPTNDTESLPSQRPFPLRFLCFLGVVFCLVFGLGLLVIASLATLGALVFLLQNQELNQSVATLWKLYVNVVIAGLGCVIGVFNPAIGIGLMAVYFSLSGEHSSSDFLKNILKRFFKLN</sequence>
<evidence type="ECO:0000313" key="4">
    <source>
        <dbReference type="Proteomes" id="UP000031465"/>
    </source>
</evidence>
<dbReference type="AlphaFoldDB" id="A0A0C1JMM3"/>
<evidence type="ECO:0000256" key="2">
    <source>
        <dbReference type="SAM" id="Phobius"/>
    </source>
</evidence>
<dbReference type="RefSeq" id="WP_039357594.1">
    <property type="nucleotide sequence ID" value="NZ_JSAN01000053.1"/>
</dbReference>
<proteinExistence type="predicted"/>
<dbReference type="EMBL" id="JSAN01000053">
    <property type="protein sequence ID" value="KIC72520.1"/>
    <property type="molecule type" value="Genomic_DNA"/>
</dbReference>
<name>A0A0C1JMM3_9BACT</name>
<keyword evidence="2" id="KW-0472">Membrane</keyword>
<feature type="transmembrane region" description="Helical" evidence="2">
    <location>
        <begin position="65"/>
        <end position="97"/>
    </location>
</feature>
<evidence type="ECO:0000313" key="3">
    <source>
        <dbReference type="EMBL" id="KIC72520.1"/>
    </source>
</evidence>
<feature type="region of interest" description="Disordered" evidence="1">
    <location>
        <begin position="1"/>
        <end position="55"/>
    </location>
</feature>